<feature type="chain" id="PRO_5028836108" evidence="1">
    <location>
        <begin position="29"/>
        <end position="226"/>
    </location>
</feature>
<dbReference type="RefSeq" id="XP_036354487.1">
    <property type="nucleotide sequence ID" value="XM_036498594.1"/>
</dbReference>
<protein>
    <submittedName>
        <fullName evidence="3">Uncharacterized protein LOC118760963</fullName>
    </submittedName>
</protein>
<accession>A0A7E6EHX6</accession>
<dbReference type="KEGG" id="osn:118760963"/>
<proteinExistence type="predicted"/>
<dbReference type="AlphaFoldDB" id="A0A7E6EHX6"/>
<keyword evidence="1" id="KW-0732">Signal</keyword>
<evidence type="ECO:0000313" key="3">
    <source>
        <dbReference type="RefSeq" id="XP_036354487.1"/>
    </source>
</evidence>
<gene>
    <name evidence="3" type="primary">LOC118760963</name>
</gene>
<evidence type="ECO:0000256" key="1">
    <source>
        <dbReference type="SAM" id="SignalP"/>
    </source>
</evidence>
<evidence type="ECO:0000313" key="2">
    <source>
        <dbReference type="Proteomes" id="UP000515154"/>
    </source>
</evidence>
<keyword evidence="2" id="KW-1185">Reference proteome</keyword>
<dbReference type="Proteomes" id="UP000515154">
    <property type="component" value="Unplaced"/>
</dbReference>
<feature type="signal peptide" evidence="1">
    <location>
        <begin position="1"/>
        <end position="28"/>
    </location>
</feature>
<organism evidence="2 3">
    <name type="scientific">Octopus sinensis</name>
    <name type="common">East Asian common octopus</name>
    <dbReference type="NCBI Taxonomy" id="2607531"/>
    <lineage>
        <taxon>Eukaryota</taxon>
        <taxon>Metazoa</taxon>
        <taxon>Spiralia</taxon>
        <taxon>Lophotrochozoa</taxon>
        <taxon>Mollusca</taxon>
        <taxon>Cephalopoda</taxon>
        <taxon>Coleoidea</taxon>
        <taxon>Octopodiformes</taxon>
        <taxon>Octopoda</taxon>
        <taxon>Incirrata</taxon>
        <taxon>Octopodidae</taxon>
        <taxon>Octopus</taxon>
    </lineage>
</organism>
<name>A0A7E6EHX6_9MOLL</name>
<sequence>METPIEHPLVLILLPALTLVFFVSPMTGESMYRGALFRETTTSKCLTDQNETTKNAESTPECAAFCMSYDECQYFSYSNGACYMHRWFLDGEIEEYDCDRPSYLLFSESKTEWQKVFEMTENSFKKSPIYLYWDKLPIEKVELRLKRESAEDVLFFFNGTETNSTSWFQKDKFFPNLSHSMEPLIMTFNANFSYPNFTIVYTDVVRVEVRRQTGYNEKYEIHMNFG</sequence>
<feature type="non-terminal residue" evidence="3">
    <location>
        <position position="226"/>
    </location>
</feature>
<dbReference type="Gene3D" id="3.50.4.10">
    <property type="entry name" value="Hepatocyte Growth Factor"/>
    <property type="match status" value="1"/>
</dbReference>
<reference evidence="3" key="1">
    <citation type="submission" date="2025-08" db="UniProtKB">
        <authorList>
            <consortium name="RefSeq"/>
        </authorList>
    </citation>
    <scope>IDENTIFICATION</scope>
</reference>